<evidence type="ECO:0000313" key="2">
    <source>
        <dbReference type="EMBL" id="GBP91365.1"/>
    </source>
</evidence>
<name>A0A4C1ZXI4_EUMVA</name>
<proteinExistence type="predicted"/>
<comment type="caution">
    <text evidence="2">The sequence shown here is derived from an EMBL/GenBank/DDBJ whole genome shotgun (WGS) entry which is preliminary data.</text>
</comment>
<dbReference type="AlphaFoldDB" id="A0A4C1ZXI4"/>
<accession>A0A4C1ZXI4</accession>
<protein>
    <submittedName>
        <fullName evidence="2">Uncharacterized protein</fullName>
    </submittedName>
</protein>
<organism evidence="2 3">
    <name type="scientific">Eumeta variegata</name>
    <name type="common">Bagworm moth</name>
    <name type="synonym">Eumeta japonica</name>
    <dbReference type="NCBI Taxonomy" id="151549"/>
    <lineage>
        <taxon>Eukaryota</taxon>
        <taxon>Metazoa</taxon>
        <taxon>Ecdysozoa</taxon>
        <taxon>Arthropoda</taxon>
        <taxon>Hexapoda</taxon>
        <taxon>Insecta</taxon>
        <taxon>Pterygota</taxon>
        <taxon>Neoptera</taxon>
        <taxon>Endopterygota</taxon>
        <taxon>Lepidoptera</taxon>
        <taxon>Glossata</taxon>
        <taxon>Ditrysia</taxon>
        <taxon>Tineoidea</taxon>
        <taxon>Psychidae</taxon>
        <taxon>Oiketicinae</taxon>
        <taxon>Eumeta</taxon>
    </lineage>
</organism>
<dbReference type="Proteomes" id="UP000299102">
    <property type="component" value="Unassembled WGS sequence"/>
</dbReference>
<sequence length="243" mass="26149">MKICGAPSHCEKARETDGPPMANKAGHKRDVGGIPFVNSEPNVNRVSQTYLGIKMWAVAKKLQYQPKSPAVKYGAARQVSLKDEIGSSSMTMAGRLTPEDLSGDTPRLESRNTSSARLAFRLLAVGVWLCEPCHGGKGESRSCLNIKPATHFDVPEKLKAIQKAVKAKPAAQPQNYLEAVARPKLSAAAAPKTPGPEVQSRANQTLIVSSRCENQTAEQMVAKLRRVVDARKMGVAVDRPLGA</sequence>
<dbReference type="EMBL" id="BGZK01002164">
    <property type="protein sequence ID" value="GBP91365.1"/>
    <property type="molecule type" value="Genomic_DNA"/>
</dbReference>
<evidence type="ECO:0000313" key="3">
    <source>
        <dbReference type="Proteomes" id="UP000299102"/>
    </source>
</evidence>
<dbReference type="OrthoDB" id="10022108at2759"/>
<reference evidence="2 3" key="1">
    <citation type="journal article" date="2019" name="Commun. Biol.">
        <title>The bagworm genome reveals a unique fibroin gene that provides high tensile strength.</title>
        <authorList>
            <person name="Kono N."/>
            <person name="Nakamura H."/>
            <person name="Ohtoshi R."/>
            <person name="Tomita M."/>
            <person name="Numata K."/>
            <person name="Arakawa K."/>
        </authorList>
    </citation>
    <scope>NUCLEOTIDE SEQUENCE [LARGE SCALE GENOMIC DNA]</scope>
</reference>
<gene>
    <name evidence="2" type="ORF">EVAR_66982_1</name>
</gene>
<keyword evidence="3" id="KW-1185">Reference proteome</keyword>
<evidence type="ECO:0000256" key="1">
    <source>
        <dbReference type="SAM" id="MobiDB-lite"/>
    </source>
</evidence>
<feature type="region of interest" description="Disordered" evidence="1">
    <location>
        <begin position="1"/>
        <end position="23"/>
    </location>
</feature>